<gene>
    <name evidence="1" type="ORF">XD40_1269</name>
    <name evidence="2" type="ORF">XD48_1442</name>
</gene>
<reference evidence="2" key="1">
    <citation type="journal article" date="2015" name="MBio">
        <title>Genome-resolved metagenomic analysis reveals roles for candidate phyla and other microbial community members in biogeochemical transformations in oil reservoirs.</title>
        <authorList>
            <person name="Hu P."/>
            <person name="Tom L."/>
            <person name="Singh A."/>
            <person name="Thomas B.C."/>
            <person name="Baker B.J."/>
            <person name="Piceno Y.M."/>
            <person name="Andersen G.L."/>
            <person name="Banfield J.F."/>
        </authorList>
    </citation>
    <scope>NUCLEOTIDE SEQUENCE [LARGE SCALE GENOMIC DNA]</scope>
    <source>
        <strain evidence="2">49_2300</strain>
        <strain evidence="1">49_95</strain>
    </source>
</reference>
<dbReference type="PATRIC" id="fig|2234.6.peg.2100"/>
<dbReference type="Pfam" id="PF00543">
    <property type="entry name" value="P-II"/>
    <property type="match status" value="1"/>
</dbReference>
<protein>
    <submittedName>
        <fullName evidence="2">Nitrogen regulatory protein P-II (GlnB-2)</fullName>
    </submittedName>
</protein>
<dbReference type="InterPro" id="IPR011322">
    <property type="entry name" value="N-reg_PII-like_a/b"/>
</dbReference>
<dbReference type="GO" id="GO:0005829">
    <property type="term" value="C:cytosol"/>
    <property type="evidence" value="ECO:0007669"/>
    <property type="project" value="TreeGrafter"/>
</dbReference>
<dbReference type="AlphaFoldDB" id="A0A101E063"/>
<dbReference type="PRINTS" id="PR00340">
    <property type="entry name" value="PIIGLNB"/>
</dbReference>
<dbReference type="PANTHER" id="PTHR30115:SF11">
    <property type="entry name" value="NITROGEN REGULATORY PROTEIN P-II HOMOLOG"/>
    <property type="match status" value="1"/>
</dbReference>
<dbReference type="Proteomes" id="UP000054307">
    <property type="component" value="Unassembled WGS sequence"/>
</dbReference>
<dbReference type="InterPro" id="IPR002187">
    <property type="entry name" value="N-reg_PII"/>
</dbReference>
<dbReference type="GO" id="GO:0006808">
    <property type="term" value="P:regulation of nitrogen utilization"/>
    <property type="evidence" value="ECO:0007669"/>
    <property type="project" value="InterPro"/>
</dbReference>
<dbReference type="SUPFAM" id="SSF54913">
    <property type="entry name" value="GlnB-like"/>
    <property type="match status" value="1"/>
</dbReference>
<dbReference type="GO" id="GO:0030234">
    <property type="term" value="F:enzyme regulator activity"/>
    <property type="evidence" value="ECO:0007669"/>
    <property type="project" value="InterPro"/>
</dbReference>
<dbReference type="Gene3D" id="3.30.70.120">
    <property type="match status" value="1"/>
</dbReference>
<sequence>MKKIEAIVRAEKFPEVKAALEERGFYGMTVTDVKGRGQQGGMQIQFRGRTMEVTLLPKVKLEIVVKDDAVEEVIGLIVNSAFTGSR</sequence>
<dbReference type="EMBL" id="LGEQ01000021">
    <property type="protein sequence ID" value="KUJ93562.1"/>
    <property type="molecule type" value="Genomic_DNA"/>
</dbReference>
<reference evidence="3 4" key="2">
    <citation type="journal article" date="2015" name="MBio">
        <title>Genome-Resolved Metagenomic Analysis Reveals Roles for Candidate Phyla and Other Microbial Community Members in Biogeochemical Transformations in Oil Reservoirs.</title>
        <authorList>
            <person name="Hu P."/>
            <person name="Tom L."/>
            <person name="Singh A."/>
            <person name="Thomas B.C."/>
            <person name="Baker B.J."/>
            <person name="Piceno Y.M."/>
            <person name="Andersen G.L."/>
            <person name="Banfield J.F."/>
        </authorList>
    </citation>
    <scope>NUCLEOTIDE SEQUENCE [LARGE SCALE GENOMIC DNA]</scope>
</reference>
<evidence type="ECO:0000313" key="3">
    <source>
        <dbReference type="Proteomes" id="UP000054015"/>
    </source>
</evidence>
<comment type="caution">
    <text evidence="2">The sequence shown here is derived from an EMBL/GenBank/DDBJ whole genome shotgun (WGS) entry which is preliminary data.</text>
</comment>
<accession>A0A101E063</accession>
<organism evidence="2 3">
    <name type="scientific">Archaeoglobus fulgidus</name>
    <dbReference type="NCBI Taxonomy" id="2234"/>
    <lineage>
        <taxon>Archaea</taxon>
        <taxon>Methanobacteriati</taxon>
        <taxon>Methanobacteriota</taxon>
        <taxon>Archaeoglobi</taxon>
        <taxon>Archaeoglobales</taxon>
        <taxon>Archaeoglobaceae</taxon>
        <taxon>Archaeoglobus</taxon>
    </lineage>
</organism>
<name>A0A101E063_ARCFL</name>
<dbReference type="InterPro" id="IPR015867">
    <property type="entry name" value="N-reg_PII/ATP_PRibTrfase_C"/>
</dbReference>
<dbReference type="SMART" id="SM00938">
    <property type="entry name" value="P-II"/>
    <property type="match status" value="1"/>
</dbReference>
<dbReference type="EMBL" id="LGEX01000041">
    <property type="protein sequence ID" value="KUK06312.1"/>
    <property type="molecule type" value="Genomic_DNA"/>
</dbReference>
<dbReference type="GO" id="GO:0005524">
    <property type="term" value="F:ATP binding"/>
    <property type="evidence" value="ECO:0007669"/>
    <property type="project" value="TreeGrafter"/>
</dbReference>
<dbReference type="PANTHER" id="PTHR30115">
    <property type="entry name" value="NITROGEN REGULATORY PROTEIN P-II"/>
    <property type="match status" value="1"/>
</dbReference>
<proteinExistence type="predicted"/>
<dbReference type="PROSITE" id="PS51343">
    <property type="entry name" value="PII_GLNB_DOM"/>
    <property type="match status" value="1"/>
</dbReference>
<evidence type="ECO:0000313" key="2">
    <source>
        <dbReference type="EMBL" id="KUK06312.1"/>
    </source>
</evidence>
<evidence type="ECO:0000313" key="1">
    <source>
        <dbReference type="EMBL" id="KUJ93562.1"/>
    </source>
</evidence>
<evidence type="ECO:0000313" key="4">
    <source>
        <dbReference type="Proteomes" id="UP000054307"/>
    </source>
</evidence>
<dbReference type="Proteomes" id="UP000054015">
    <property type="component" value="Unassembled WGS sequence"/>
</dbReference>